<dbReference type="Pfam" id="PF00668">
    <property type="entry name" value="Condensation"/>
    <property type="match status" value="1"/>
</dbReference>
<dbReference type="AlphaFoldDB" id="A0A1B1AZS2"/>
<dbReference type="Gene3D" id="3.30.559.10">
    <property type="entry name" value="Chloramphenicol acetyltransferase-like domain"/>
    <property type="match status" value="1"/>
</dbReference>
<evidence type="ECO:0000256" key="1">
    <source>
        <dbReference type="SAM" id="MobiDB-lite"/>
    </source>
</evidence>
<dbReference type="GO" id="GO:0044550">
    <property type="term" value="P:secondary metabolite biosynthetic process"/>
    <property type="evidence" value="ECO:0007669"/>
    <property type="project" value="TreeGrafter"/>
</dbReference>
<organism evidence="3 4">
    <name type="scientific">Streptomyces griseochromogenes</name>
    <dbReference type="NCBI Taxonomy" id="68214"/>
    <lineage>
        <taxon>Bacteria</taxon>
        <taxon>Bacillati</taxon>
        <taxon>Actinomycetota</taxon>
        <taxon>Actinomycetes</taxon>
        <taxon>Kitasatosporales</taxon>
        <taxon>Streptomycetaceae</taxon>
        <taxon>Streptomyces</taxon>
    </lineage>
</organism>
<name>A0A1B1AZS2_9ACTN</name>
<dbReference type="InterPro" id="IPR023213">
    <property type="entry name" value="CAT-like_dom_sf"/>
</dbReference>
<evidence type="ECO:0000259" key="2">
    <source>
        <dbReference type="Pfam" id="PF00668"/>
    </source>
</evidence>
<dbReference type="GO" id="GO:0003824">
    <property type="term" value="F:catalytic activity"/>
    <property type="evidence" value="ECO:0007669"/>
    <property type="project" value="InterPro"/>
</dbReference>
<evidence type="ECO:0000313" key="4">
    <source>
        <dbReference type="Proteomes" id="UP000092659"/>
    </source>
</evidence>
<dbReference type="KEGG" id="sgs:AVL59_22980"/>
<feature type="domain" description="Condensation" evidence="2">
    <location>
        <begin position="2"/>
        <end position="444"/>
    </location>
</feature>
<feature type="region of interest" description="Disordered" evidence="1">
    <location>
        <begin position="451"/>
        <end position="487"/>
    </location>
</feature>
<protein>
    <submittedName>
        <fullName evidence="3">Thioester reductase</fullName>
    </submittedName>
</protein>
<evidence type="ECO:0000313" key="3">
    <source>
        <dbReference type="EMBL" id="ANP52055.1"/>
    </source>
</evidence>
<dbReference type="SUPFAM" id="SSF52777">
    <property type="entry name" value="CoA-dependent acyltransferases"/>
    <property type="match status" value="2"/>
</dbReference>
<feature type="compositionally biased region" description="Basic and acidic residues" evidence="1">
    <location>
        <begin position="451"/>
        <end position="475"/>
    </location>
</feature>
<dbReference type="InterPro" id="IPR001242">
    <property type="entry name" value="Condensation_dom"/>
</dbReference>
<dbReference type="PANTHER" id="PTHR45527">
    <property type="entry name" value="NONRIBOSOMAL PEPTIDE SYNTHETASE"/>
    <property type="match status" value="1"/>
</dbReference>
<dbReference type="PANTHER" id="PTHR45527:SF1">
    <property type="entry name" value="FATTY ACID SYNTHASE"/>
    <property type="match status" value="1"/>
</dbReference>
<dbReference type="EMBL" id="CP016279">
    <property type="protein sequence ID" value="ANP52055.1"/>
    <property type="molecule type" value="Genomic_DNA"/>
</dbReference>
<dbReference type="GO" id="GO:0031177">
    <property type="term" value="F:phosphopantetheine binding"/>
    <property type="evidence" value="ECO:0007669"/>
    <property type="project" value="TreeGrafter"/>
</dbReference>
<dbReference type="InterPro" id="IPR036736">
    <property type="entry name" value="ACP-like_sf"/>
</dbReference>
<dbReference type="Gene3D" id="3.30.559.30">
    <property type="entry name" value="Nonribosomal peptide synthetase, condensation domain"/>
    <property type="match status" value="1"/>
</dbReference>
<accession>A0A1B1AZS2</accession>
<dbReference type="GO" id="GO:0008610">
    <property type="term" value="P:lipid biosynthetic process"/>
    <property type="evidence" value="ECO:0007669"/>
    <property type="project" value="UniProtKB-ARBA"/>
</dbReference>
<dbReference type="Proteomes" id="UP000092659">
    <property type="component" value="Chromosome"/>
</dbReference>
<dbReference type="SUPFAM" id="SSF47336">
    <property type="entry name" value="ACP-like"/>
    <property type="match status" value="1"/>
</dbReference>
<gene>
    <name evidence="3" type="ORF">AVL59_22980</name>
</gene>
<reference evidence="3 4" key="1">
    <citation type="submission" date="2016-06" db="EMBL/GenBank/DDBJ databases">
        <title>Complete genome sequence of Streptomyces griseochromogenes ATCC 14511, the Blasticidin S producer.</title>
        <authorList>
            <person name="Wu L."/>
        </authorList>
    </citation>
    <scope>NUCLEOTIDE SEQUENCE [LARGE SCALE GENOMIC DNA]</scope>
    <source>
        <strain evidence="3 4">ATCC 14511</strain>
    </source>
</reference>
<dbReference type="RefSeq" id="WP_067307539.1">
    <property type="nucleotide sequence ID" value="NZ_CP016279.1"/>
</dbReference>
<dbReference type="GO" id="GO:0005737">
    <property type="term" value="C:cytoplasm"/>
    <property type="evidence" value="ECO:0007669"/>
    <property type="project" value="TreeGrafter"/>
</dbReference>
<dbReference type="GO" id="GO:0043041">
    <property type="term" value="P:amino acid activation for nonribosomal peptide biosynthetic process"/>
    <property type="evidence" value="ECO:0007669"/>
    <property type="project" value="TreeGrafter"/>
</dbReference>
<proteinExistence type="predicted"/>
<sequence>MFPLSTSQQIVWLQQQVVPDSRAYHATAVIDFHGEVNSTVLRKCLVDAVGRHDAMRIQICGEGSAVASQEVVESPHIEIPEHDLRGAEDREGARTELLHRHVHTEFDLRTAPLARWALVRLTEYHWQLFFTEHHLIHDGRSTVGFLTGVLQQYSAELTGRSFTAEPAPPYEEYVAYIATDEYRERVASDVKWWVGTLDGADFGIEFPGLGAQRSELFDHRGAQYRQILSADLMGQVRAVAHKGGLTVFAALLTVYAELCRRYSGKNDLVIGMPMANRPVGFERTVGMMVNTVPVRLAVDPETPCGDVALDAMTAIFDAIDHESAPIQELVKALKRSSKGLGNPLFNFMFGMHDGPCPRVELPGLSVDMQVALGAESTKFDLSVVVMPDKVRHGDHGNHGYELVWEYSTQLFSSKDIELLSAGFEAILRAYLAHPSEPMGTLALTEVAPVRAGRDAPQGHRKTSEARAAVESDVTRPDPAAEGGEPSGSLWLRTFRDILEDDDIYEDTDFFQAGGYSLLVPVLLSHYESLSGWRPPTSLIFKCSSPRELEAASAARHQPTPDLRR</sequence>
<dbReference type="Gene3D" id="1.10.1200.10">
    <property type="entry name" value="ACP-like"/>
    <property type="match status" value="1"/>
</dbReference>
<dbReference type="STRING" id="68214.AVL59_22980"/>
<dbReference type="OrthoDB" id="3653269at2"/>